<feature type="binding site" evidence="6 8">
    <location>
        <position position="97"/>
    </location>
    <ligand>
        <name>substrate</name>
    </ligand>
</feature>
<keyword evidence="4 6" id="KW-0324">Glycolysis</keyword>
<feature type="site" description="Transition state stabilizer" evidence="6 9">
    <location>
        <position position="181"/>
    </location>
</feature>
<feature type="binding site" evidence="6 8">
    <location>
        <begin position="7"/>
        <end position="14"/>
    </location>
    <ligand>
        <name>substrate</name>
    </ligand>
</feature>
<comment type="caution">
    <text evidence="11">The sequence shown here is derived from an EMBL/GenBank/DDBJ whole genome shotgun (WGS) entry which is preliminary data.</text>
</comment>
<evidence type="ECO:0000256" key="1">
    <source>
        <dbReference type="ARBA" id="ARBA00000380"/>
    </source>
</evidence>
<dbReference type="GO" id="GO:0006096">
    <property type="term" value="P:glycolytic process"/>
    <property type="evidence" value="ECO:0007669"/>
    <property type="project" value="UniProtKB-UniRule"/>
</dbReference>
<comment type="catalytic activity">
    <reaction evidence="1 6 10">
        <text>(2R)-2-phosphoglycerate = (2R)-3-phosphoglycerate</text>
        <dbReference type="Rhea" id="RHEA:15901"/>
        <dbReference type="ChEBI" id="CHEBI:58272"/>
        <dbReference type="ChEBI" id="CHEBI:58289"/>
        <dbReference type="EC" id="5.4.2.11"/>
    </reaction>
</comment>
<accession>A0A6N8U4C1</accession>
<dbReference type="PROSITE" id="PS00175">
    <property type="entry name" value="PG_MUTASE"/>
    <property type="match status" value="1"/>
</dbReference>
<gene>
    <name evidence="6 11" type="primary">gpmA</name>
    <name evidence="11" type="ORF">GSF08_03635</name>
</gene>
<dbReference type="HAMAP" id="MF_01039">
    <property type="entry name" value="PGAM_GpmA"/>
    <property type="match status" value="1"/>
</dbReference>
<evidence type="ECO:0000313" key="11">
    <source>
        <dbReference type="EMBL" id="MXQ73026.1"/>
    </source>
</evidence>
<feature type="binding site" evidence="6 8">
    <location>
        <begin position="182"/>
        <end position="183"/>
    </location>
    <ligand>
        <name>substrate</name>
    </ligand>
</feature>
<dbReference type="UniPathway" id="UPA00109">
    <property type="reaction ID" value="UER00186"/>
</dbReference>
<evidence type="ECO:0000256" key="8">
    <source>
        <dbReference type="PIRSR" id="PIRSR613078-2"/>
    </source>
</evidence>
<dbReference type="InterPro" id="IPR013078">
    <property type="entry name" value="His_Pase_superF_clade-1"/>
</dbReference>
<protein>
    <recommendedName>
        <fullName evidence="6 10">2,3-bisphosphoglycerate-dependent phosphoglycerate mutase</fullName>
        <shortName evidence="6">BPG-dependent PGAM</shortName>
        <shortName evidence="6">PGAM</shortName>
        <shortName evidence="6">Phosphoglyceromutase</shortName>
        <shortName evidence="6">dPGM</shortName>
        <ecNumber evidence="6 10">5.4.2.11</ecNumber>
    </recommendedName>
</protein>
<keyword evidence="3 6" id="KW-0312">Gluconeogenesis</keyword>
<dbReference type="EC" id="5.4.2.11" evidence="6 10"/>
<organism evidence="11 12">
    <name type="scientific">Copranaerobaculum intestinale</name>
    <dbReference type="NCBI Taxonomy" id="2692629"/>
    <lineage>
        <taxon>Bacteria</taxon>
        <taxon>Bacillati</taxon>
        <taxon>Bacillota</taxon>
        <taxon>Erysipelotrichia</taxon>
        <taxon>Erysipelotrichales</taxon>
        <taxon>Erysipelotrichaceae</taxon>
        <taxon>Copranaerobaculum</taxon>
    </lineage>
</organism>
<dbReference type="Pfam" id="PF00300">
    <property type="entry name" value="His_Phos_1"/>
    <property type="match status" value="2"/>
</dbReference>
<dbReference type="Proteomes" id="UP000434036">
    <property type="component" value="Unassembled WGS sequence"/>
</dbReference>
<evidence type="ECO:0000256" key="10">
    <source>
        <dbReference type="RuleBase" id="RU004512"/>
    </source>
</evidence>
<keyword evidence="5 6" id="KW-0413">Isomerase</keyword>
<feature type="active site" description="Tele-phosphohistidine intermediate" evidence="6 7">
    <location>
        <position position="8"/>
    </location>
</feature>
<evidence type="ECO:0000256" key="2">
    <source>
        <dbReference type="ARBA" id="ARBA00006717"/>
    </source>
</evidence>
<comment type="pathway">
    <text evidence="6 10">Carbohydrate degradation; glycolysis; pyruvate from D-glyceraldehyde 3-phosphate: step 3/5.</text>
</comment>
<comment type="function">
    <text evidence="6 10">Catalyzes the interconversion of 2-phosphoglycerate and 3-phosphoglycerate.</text>
</comment>
<sequence>MELVLLRHGESVWNRENRYTGWTDVDLSEKGHEEAKQAGKLLQDYGYQFDVCYTSYLKRAIHTAWDVLDEMDLSWITIQKTWRLNERHYGALQGINKTDTVKNYGEEQVRQWRRSYAVVPPLLKPGDARCPNREAKYQTVQPTDLPRGESLEMTVARVVPYYQQVIQQAMLSGRKVLVAAHGNSLRALLMYIEQIDEADILSLELQTGVPIICRFDEDGNFIERFTLR</sequence>
<feature type="binding site" evidence="6 8">
    <location>
        <begin position="113"/>
        <end position="114"/>
    </location>
    <ligand>
        <name>substrate</name>
    </ligand>
</feature>
<feature type="binding site" evidence="6 8">
    <location>
        <position position="59"/>
    </location>
    <ligand>
        <name>substrate</name>
    </ligand>
</feature>
<dbReference type="SMART" id="SM00855">
    <property type="entry name" value="PGAM"/>
    <property type="match status" value="1"/>
</dbReference>
<evidence type="ECO:0000313" key="12">
    <source>
        <dbReference type="Proteomes" id="UP000434036"/>
    </source>
</evidence>
<dbReference type="RefSeq" id="WP_160624454.1">
    <property type="nucleotide sequence ID" value="NZ_WUUQ01000001.1"/>
</dbReference>
<evidence type="ECO:0000256" key="9">
    <source>
        <dbReference type="PIRSR" id="PIRSR613078-3"/>
    </source>
</evidence>
<dbReference type="PANTHER" id="PTHR11931">
    <property type="entry name" value="PHOSPHOGLYCERATE MUTASE"/>
    <property type="match status" value="1"/>
</dbReference>
<dbReference type="AlphaFoldDB" id="A0A6N8U4C1"/>
<reference evidence="11 12" key="1">
    <citation type="submission" date="2019-12" db="EMBL/GenBank/DDBJ databases">
        <authorList>
            <person name="Yang R."/>
        </authorList>
    </citation>
    <scope>NUCLEOTIDE SEQUENCE [LARGE SCALE GENOMIC DNA]</scope>
    <source>
        <strain evidence="11 12">DONG20-135</strain>
    </source>
</reference>
<reference evidence="11 12" key="2">
    <citation type="submission" date="2020-01" db="EMBL/GenBank/DDBJ databases">
        <title>Clostridiaceae sp. nov. isolated from the gut of human by culturomics.</title>
        <authorList>
            <person name="Chang Y."/>
        </authorList>
    </citation>
    <scope>NUCLEOTIDE SEQUENCE [LARGE SCALE GENOMIC DNA]</scope>
    <source>
        <strain evidence="11 12">DONG20-135</strain>
    </source>
</reference>
<dbReference type="GO" id="GO:0006094">
    <property type="term" value="P:gluconeogenesis"/>
    <property type="evidence" value="ECO:0007669"/>
    <property type="project" value="UniProtKB-UniRule"/>
</dbReference>
<keyword evidence="12" id="KW-1185">Reference proteome</keyword>
<dbReference type="InterPro" id="IPR001345">
    <property type="entry name" value="PG/BPGM_mutase_AS"/>
</dbReference>
<dbReference type="InterPro" id="IPR029033">
    <property type="entry name" value="His_PPase_superfam"/>
</dbReference>
<dbReference type="PIRSF" id="PIRSF000709">
    <property type="entry name" value="6PFK_2-Ptase"/>
    <property type="match status" value="1"/>
</dbReference>
<comment type="similarity">
    <text evidence="2 6">Belongs to the phosphoglycerate mutase family. BPG-dependent PGAM subfamily.</text>
</comment>
<evidence type="ECO:0000256" key="3">
    <source>
        <dbReference type="ARBA" id="ARBA00022432"/>
    </source>
</evidence>
<feature type="binding site" evidence="6 8">
    <location>
        <begin position="20"/>
        <end position="21"/>
    </location>
    <ligand>
        <name>substrate</name>
    </ligand>
</feature>
<evidence type="ECO:0000256" key="7">
    <source>
        <dbReference type="PIRSR" id="PIRSR613078-1"/>
    </source>
</evidence>
<dbReference type="NCBIfam" id="NF010713">
    <property type="entry name" value="PRK14115.1"/>
    <property type="match status" value="1"/>
</dbReference>
<dbReference type="GO" id="GO:0004619">
    <property type="term" value="F:phosphoglycerate mutase activity"/>
    <property type="evidence" value="ECO:0007669"/>
    <property type="project" value="UniProtKB-UniRule"/>
</dbReference>
<dbReference type="NCBIfam" id="TIGR01258">
    <property type="entry name" value="pgm_1"/>
    <property type="match status" value="1"/>
</dbReference>
<dbReference type="EMBL" id="WUUQ01000001">
    <property type="protein sequence ID" value="MXQ73026.1"/>
    <property type="molecule type" value="Genomic_DNA"/>
</dbReference>
<evidence type="ECO:0000256" key="5">
    <source>
        <dbReference type="ARBA" id="ARBA00023235"/>
    </source>
</evidence>
<evidence type="ECO:0000256" key="4">
    <source>
        <dbReference type="ARBA" id="ARBA00023152"/>
    </source>
</evidence>
<feature type="binding site" evidence="6 8">
    <location>
        <begin position="86"/>
        <end position="89"/>
    </location>
    <ligand>
        <name>substrate</name>
    </ligand>
</feature>
<dbReference type="FunFam" id="3.40.50.1240:FF:000003">
    <property type="entry name" value="2,3-bisphosphoglycerate-dependent phosphoglycerate mutase"/>
    <property type="match status" value="1"/>
</dbReference>
<feature type="active site" description="Proton donor/acceptor" evidence="6 7">
    <location>
        <position position="86"/>
    </location>
</feature>
<dbReference type="Gene3D" id="3.40.50.1240">
    <property type="entry name" value="Phosphoglycerate mutase-like"/>
    <property type="match status" value="1"/>
</dbReference>
<name>A0A6N8U4C1_9FIRM</name>
<dbReference type="InterPro" id="IPR005952">
    <property type="entry name" value="Phosphogly_mut1"/>
</dbReference>
<proteinExistence type="inferred from homology"/>
<evidence type="ECO:0000256" key="6">
    <source>
        <dbReference type="HAMAP-Rule" id="MF_01039"/>
    </source>
</evidence>
<dbReference type="CDD" id="cd07067">
    <property type="entry name" value="HP_PGM_like"/>
    <property type="match status" value="1"/>
</dbReference>
<dbReference type="SUPFAM" id="SSF53254">
    <property type="entry name" value="Phosphoglycerate mutase-like"/>
    <property type="match status" value="1"/>
</dbReference>